<dbReference type="EMBL" id="NAFI01000178">
    <property type="protein sequence ID" value="OSJ06685.1"/>
    <property type="molecule type" value="Genomic_DNA"/>
</dbReference>
<dbReference type="Pfam" id="PF12833">
    <property type="entry name" value="HTH_18"/>
    <property type="match status" value="1"/>
</dbReference>
<dbReference type="PANTHER" id="PTHR46796">
    <property type="entry name" value="HTH-TYPE TRANSCRIPTIONAL ACTIVATOR RHAS-RELATED"/>
    <property type="match status" value="1"/>
</dbReference>
<evidence type="ECO:0000313" key="6">
    <source>
        <dbReference type="Proteomes" id="UP000193553"/>
    </source>
</evidence>
<keyword evidence="1" id="KW-0805">Transcription regulation</keyword>
<accession>A0A1X3GPV0</accession>
<proteinExistence type="predicted"/>
<sequence>MNKFNIVPIAPLRPYVERLWGWESIGQEVVELPTLLPGTGAEIFFHYRAPFIQCRDGEDHAFDDAHLICVRRRPIHLRPQGDVGFIAVRLRAGRMHRFLDVPGGDLIDGTLSVAELWKSGGRQLSLDVSNAHSRDAALQSIQHFLLEQLQHRRSDEVVENAISAIYQNHAAASIDKLATRCGVARRELERRFKALTAQTPVEFRKLSRVQHVVRELLLDPSSRMLDVVLSHGFYDQAHFIHSFAELKLGSPVRHLTLARTKPHFYNISLRGGVNFSAKLARAGRSRDVLATRPR</sequence>
<dbReference type="SMART" id="SM00342">
    <property type="entry name" value="HTH_ARAC"/>
    <property type="match status" value="1"/>
</dbReference>
<evidence type="ECO:0000256" key="2">
    <source>
        <dbReference type="ARBA" id="ARBA00023125"/>
    </source>
</evidence>
<reference evidence="5 6" key="1">
    <citation type="submission" date="2017-03" db="EMBL/GenBank/DDBJ databases">
        <title>Whole genome sequences of fourteen strains of Bradyrhizobium canariense and one strain of Bradyrhizobium japonicum isolated from Lupinus (Papilionoideae: Genisteae) species in Algeria.</title>
        <authorList>
            <person name="Crovadore J."/>
            <person name="Chekireb D."/>
            <person name="Brachmann A."/>
            <person name="Chablais R."/>
            <person name="Cochard B."/>
            <person name="Lefort F."/>
        </authorList>
    </citation>
    <scope>NUCLEOTIDE SEQUENCE [LARGE SCALE GENOMIC DNA]</scope>
    <source>
        <strain evidence="5 6">UBMA195</strain>
    </source>
</reference>
<evidence type="ECO:0000256" key="1">
    <source>
        <dbReference type="ARBA" id="ARBA00023015"/>
    </source>
</evidence>
<dbReference type="Proteomes" id="UP000193553">
    <property type="component" value="Unassembled WGS sequence"/>
</dbReference>
<dbReference type="Gene3D" id="1.10.10.60">
    <property type="entry name" value="Homeodomain-like"/>
    <property type="match status" value="1"/>
</dbReference>
<dbReference type="Pfam" id="PF20240">
    <property type="entry name" value="DUF6597"/>
    <property type="match status" value="1"/>
</dbReference>
<protein>
    <recommendedName>
        <fullName evidence="4">HTH araC/xylS-type domain-containing protein</fullName>
    </recommendedName>
</protein>
<feature type="domain" description="HTH araC/xylS-type" evidence="4">
    <location>
        <begin position="156"/>
        <end position="257"/>
    </location>
</feature>
<dbReference type="OrthoDB" id="2559672at2"/>
<keyword evidence="2" id="KW-0238">DNA-binding</keyword>
<dbReference type="RefSeq" id="WP_085360054.1">
    <property type="nucleotide sequence ID" value="NZ_NAFD01000181.1"/>
</dbReference>
<name>A0A1X3GPV0_9BRAD</name>
<dbReference type="GO" id="GO:0003700">
    <property type="term" value="F:DNA-binding transcription factor activity"/>
    <property type="evidence" value="ECO:0007669"/>
    <property type="project" value="InterPro"/>
</dbReference>
<evidence type="ECO:0000313" key="5">
    <source>
        <dbReference type="EMBL" id="OSJ06685.1"/>
    </source>
</evidence>
<evidence type="ECO:0000259" key="4">
    <source>
        <dbReference type="PROSITE" id="PS01124"/>
    </source>
</evidence>
<gene>
    <name evidence="5" type="ORF">BSZ18_21545</name>
</gene>
<dbReference type="PANTHER" id="PTHR46796:SF13">
    <property type="entry name" value="HTH-TYPE TRANSCRIPTIONAL ACTIVATOR RHAS"/>
    <property type="match status" value="1"/>
</dbReference>
<dbReference type="GO" id="GO:0043565">
    <property type="term" value="F:sequence-specific DNA binding"/>
    <property type="evidence" value="ECO:0007669"/>
    <property type="project" value="InterPro"/>
</dbReference>
<keyword evidence="3" id="KW-0804">Transcription</keyword>
<dbReference type="InterPro" id="IPR018060">
    <property type="entry name" value="HTH_AraC"/>
</dbReference>
<dbReference type="InterPro" id="IPR046532">
    <property type="entry name" value="DUF6597"/>
</dbReference>
<dbReference type="AlphaFoldDB" id="A0A1X3GPV0"/>
<dbReference type="InterPro" id="IPR050204">
    <property type="entry name" value="AraC_XylS_family_regulators"/>
</dbReference>
<evidence type="ECO:0000256" key="3">
    <source>
        <dbReference type="ARBA" id="ARBA00023163"/>
    </source>
</evidence>
<comment type="caution">
    <text evidence="5">The sequence shown here is derived from an EMBL/GenBank/DDBJ whole genome shotgun (WGS) entry which is preliminary data.</text>
</comment>
<organism evidence="5 6">
    <name type="scientific">Bradyrhizobium canariense</name>
    <dbReference type="NCBI Taxonomy" id="255045"/>
    <lineage>
        <taxon>Bacteria</taxon>
        <taxon>Pseudomonadati</taxon>
        <taxon>Pseudomonadota</taxon>
        <taxon>Alphaproteobacteria</taxon>
        <taxon>Hyphomicrobiales</taxon>
        <taxon>Nitrobacteraceae</taxon>
        <taxon>Bradyrhizobium</taxon>
    </lineage>
</organism>
<dbReference type="PROSITE" id="PS01124">
    <property type="entry name" value="HTH_ARAC_FAMILY_2"/>
    <property type="match status" value="1"/>
</dbReference>